<dbReference type="SUPFAM" id="SSF52540">
    <property type="entry name" value="P-loop containing nucleoside triphosphate hydrolases"/>
    <property type="match status" value="1"/>
</dbReference>
<dbReference type="InterPro" id="IPR027417">
    <property type="entry name" value="P-loop_NTPase"/>
</dbReference>
<dbReference type="GO" id="GO:0009898">
    <property type="term" value="C:cytoplasmic side of plasma membrane"/>
    <property type="evidence" value="ECO:0007669"/>
    <property type="project" value="TreeGrafter"/>
</dbReference>
<organism evidence="3 4">
    <name type="scientific">Grimontia celer</name>
    <dbReference type="NCBI Taxonomy" id="1796497"/>
    <lineage>
        <taxon>Bacteria</taxon>
        <taxon>Pseudomonadati</taxon>
        <taxon>Pseudomonadota</taxon>
        <taxon>Gammaproteobacteria</taxon>
        <taxon>Vibrionales</taxon>
        <taxon>Vibrionaceae</taxon>
        <taxon>Grimontia</taxon>
    </lineage>
</organism>
<dbReference type="GO" id="GO:0051782">
    <property type="term" value="P:negative regulation of cell division"/>
    <property type="evidence" value="ECO:0007669"/>
    <property type="project" value="TreeGrafter"/>
</dbReference>
<accession>A0A128F2T4</accession>
<evidence type="ECO:0000313" key="3">
    <source>
        <dbReference type="EMBL" id="CZF81107.1"/>
    </source>
</evidence>
<keyword evidence="2" id="KW-0067">ATP-binding</keyword>
<proteinExistence type="predicted"/>
<dbReference type="Proteomes" id="UP000071641">
    <property type="component" value="Unassembled WGS sequence"/>
</dbReference>
<evidence type="ECO:0008006" key="5">
    <source>
        <dbReference type="Google" id="ProtNLM"/>
    </source>
</evidence>
<name>A0A128F2T4_9GAMM</name>
<reference evidence="4" key="1">
    <citation type="submission" date="2016-02" db="EMBL/GenBank/DDBJ databases">
        <authorList>
            <person name="Rodrigo-Torres Lidia"/>
            <person name="Arahal R.David."/>
        </authorList>
    </citation>
    <scope>NUCLEOTIDE SEQUENCE [LARGE SCALE GENOMIC DNA]</scope>
    <source>
        <strain evidence="4">CECT 9029</strain>
    </source>
</reference>
<evidence type="ECO:0000313" key="4">
    <source>
        <dbReference type="Proteomes" id="UP000071641"/>
    </source>
</evidence>
<sequence>MIFDELLKKDSTSELSNLGNQSGIKVIQFHKTDASKTLVEETFRFIGESQPTAYTYKFDEVPGQVEELRAQVAIIDLVECDDILKECRQLSERLPTSLSVLIIGSVDSISVVRELKTFGFYYLLWPVSKIELAEFIEGVLAQHEAANFKHRRRAKRIGIIGTRGGIGTSLITAELGWLLSNDKQASCVVVDNNYISGNLDIFLGVKNREKRKLNAVESGGNIDEAIAKSLVTRVNHRLDYLALGLDNESSSDFHEVTNTVIGNLSSETNFIIDDLSASVGFDIRPTILMKQLDVAVVVMDPTISCLRETAALLNNIKKHIEENELRKAVRIILVLNKHRASRFHSVTEAEIVKYLNVPIDIVLPYEISAEEALVSGNMLSSGKTKLGSQLRALCSLIVGEEATPSRVKSLFPFFRKKGANQ</sequence>
<dbReference type="AlphaFoldDB" id="A0A128F2T4"/>
<dbReference type="STRING" id="1796497.GCE9029_02400"/>
<protein>
    <recommendedName>
        <fullName evidence="5">Septum site-determining protein MinD</fullName>
    </recommendedName>
</protein>
<dbReference type="PANTHER" id="PTHR43384">
    <property type="entry name" value="SEPTUM SITE-DETERMINING PROTEIN MIND HOMOLOG, CHLOROPLASTIC-RELATED"/>
    <property type="match status" value="1"/>
</dbReference>
<evidence type="ECO:0000256" key="1">
    <source>
        <dbReference type="ARBA" id="ARBA00022741"/>
    </source>
</evidence>
<dbReference type="Gene3D" id="3.40.50.300">
    <property type="entry name" value="P-loop containing nucleotide triphosphate hydrolases"/>
    <property type="match status" value="1"/>
</dbReference>
<dbReference type="GO" id="GO:0005524">
    <property type="term" value="F:ATP binding"/>
    <property type="evidence" value="ECO:0007669"/>
    <property type="project" value="UniProtKB-KW"/>
</dbReference>
<dbReference type="OrthoDB" id="6250531at2"/>
<dbReference type="RefSeq" id="WP_062663476.1">
    <property type="nucleotide sequence ID" value="NZ_FIZX01000002.1"/>
</dbReference>
<dbReference type="InterPro" id="IPR050625">
    <property type="entry name" value="ParA/MinD_ATPase"/>
</dbReference>
<keyword evidence="1" id="KW-0547">Nucleotide-binding</keyword>
<gene>
    <name evidence="3" type="ORF">GCE9029_02400</name>
</gene>
<dbReference type="EMBL" id="FIZX01000002">
    <property type="protein sequence ID" value="CZF81107.1"/>
    <property type="molecule type" value="Genomic_DNA"/>
</dbReference>
<dbReference type="GO" id="GO:0005829">
    <property type="term" value="C:cytosol"/>
    <property type="evidence" value="ECO:0007669"/>
    <property type="project" value="TreeGrafter"/>
</dbReference>
<dbReference type="Gene3D" id="3.40.50.2300">
    <property type="match status" value="1"/>
</dbReference>
<dbReference type="PANTHER" id="PTHR43384:SF6">
    <property type="entry name" value="SEPTUM SITE-DETERMINING PROTEIN MIND HOMOLOG, CHLOROPLASTIC"/>
    <property type="match status" value="1"/>
</dbReference>
<keyword evidence="4" id="KW-1185">Reference proteome</keyword>
<dbReference type="GO" id="GO:0016887">
    <property type="term" value="F:ATP hydrolysis activity"/>
    <property type="evidence" value="ECO:0007669"/>
    <property type="project" value="TreeGrafter"/>
</dbReference>
<evidence type="ECO:0000256" key="2">
    <source>
        <dbReference type="ARBA" id="ARBA00022840"/>
    </source>
</evidence>